<sequence length="260" mass="29237">MAAVAITVSLPPQSFVFGIRGSRLLGSTVAHTSPFTSMNAVAVTSVARAAIQALTKNRINCCILGSTACLIYGMENRVPNDVDIVLLTDDGRSLSTIKELIVKANPKFNLIPSSVPSAEHRKLHYQPTSQSPCKIDIFLPGRDDQFHVPAIPKARVQHVQPWGDIPVMPILPLLLTKLQAWDVYRISKEVRMRARAQRDVVDLEEMLELAVDHEVNLKLKKEEWLSSQLKFMRGMQNRVEVFVKEYPESRKQWGRLGFKV</sequence>
<dbReference type="Pfam" id="PF08843">
    <property type="entry name" value="AbiEii"/>
    <property type="match status" value="1"/>
</dbReference>
<dbReference type="Proteomes" id="UP000054988">
    <property type="component" value="Unassembled WGS sequence"/>
</dbReference>
<dbReference type="Gene3D" id="3.30.460.40">
    <property type="match status" value="1"/>
</dbReference>
<dbReference type="eggNOG" id="ENOG502SQ2J">
    <property type="taxonomic scope" value="Eukaryota"/>
</dbReference>
<reference evidence="1 2" key="1">
    <citation type="submission" date="2015-12" db="EMBL/GenBank/DDBJ databases">
        <title>Draft genome sequence of Moniliophthora roreri, the causal agent of frosty pod rot of cacao.</title>
        <authorList>
            <person name="Aime M.C."/>
            <person name="Diaz-Valderrama J.R."/>
            <person name="Kijpornyongpan T."/>
            <person name="Phillips-Mora W."/>
        </authorList>
    </citation>
    <scope>NUCLEOTIDE SEQUENCE [LARGE SCALE GENOMIC DNA]</scope>
    <source>
        <strain evidence="1 2">MCA 2952</strain>
    </source>
</reference>
<evidence type="ECO:0000313" key="2">
    <source>
        <dbReference type="Proteomes" id="UP000054988"/>
    </source>
</evidence>
<accession>A0A0W0FNN0</accession>
<protein>
    <submittedName>
        <fullName evidence="1">Uncharacterized protein</fullName>
    </submittedName>
</protein>
<proteinExistence type="predicted"/>
<evidence type="ECO:0000313" key="1">
    <source>
        <dbReference type="EMBL" id="KTB37950.1"/>
    </source>
</evidence>
<dbReference type="InterPro" id="IPR014942">
    <property type="entry name" value="AbiEii"/>
</dbReference>
<dbReference type="EMBL" id="LATX01001799">
    <property type="protein sequence ID" value="KTB37950.1"/>
    <property type="molecule type" value="Genomic_DNA"/>
</dbReference>
<dbReference type="InterPro" id="IPR043519">
    <property type="entry name" value="NT_sf"/>
</dbReference>
<organism evidence="1 2">
    <name type="scientific">Moniliophthora roreri</name>
    <name type="common">Frosty pod rot fungus</name>
    <name type="synonym">Monilia roreri</name>
    <dbReference type="NCBI Taxonomy" id="221103"/>
    <lineage>
        <taxon>Eukaryota</taxon>
        <taxon>Fungi</taxon>
        <taxon>Dikarya</taxon>
        <taxon>Basidiomycota</taxon>
        <taxon>Agaricomycotina</taxon>
        <taxon>Agaricomycetes</taxon>
        <taxon>Agaricomycetidae</taxon>
        <taxon>Agaricales</taxon>
        <taxon>Marasmiineae</taxon>
        <taxon>Marasmiaceae</taxon>
        <taxon>Moniliophthora</taxon>
    </lineage>
</organism>
<name>A0A0W0FNN0_MONRR</name>
<comment type="caution">
    <text evidence="1">The sequence shown here is derived from an EMBL/GenBank/DDBJ whole genome shotgun (WGS) entry which is preliminary data.</text>
</comment>
<dbReference type="SUPFAM" id="SSF81301">
    <property type="entry name" value="Nucleotidyltransferase"/>
    <property type="match status" value="1"/>
</dbReference>
<gene>
    <name evidence="1" type="ORF">WG66_9479</name>
</gene>
<dbReference type="AlphaFoldDB" id="A0A0W0FNN0"/>